<protein>
    <submittedName>
        <fullName evidence="2">Uncharacterized protein</fullName>
    </submittedName>
</protein>
<dbReference type="RefSeq" id="WP_198092913.1">
    <property type="nucleotide sequence ID" value="NZ_JAEDAQ010000018.1"/>
</dbReference>
<proteinExistence type="predicted"/>
<dbReference type="Proteomes" id="UP000597038">
    <property type="component" value="Unassembled WGS sequence"/>
</dbReference>
<evidence type="ECO:0000313" key="2">
    <source>
        <dbReference type="EMBL" id="MBH9581761.1"/>
    </source>
</evidence>
<feature type="transmembrane region" description="Helical" evidence="1">
    <location>
        <begin position="32"/>
        <end position="50"/>
    </location>
</feature>
<gene>
    <name evidence="2" type="ORF">I9026_10295</name>
</gene>
<name>A0ABS0QR63_9STAP</name>
<organism evidence="2 3">
    <name type="scientific">Staphylococcus felis</name>
    <dbReference type="NCBI Taxonomy" id="46127"/>
    <lineage>
        <taxon>Bacteria</taxon>
        <taxon>Bacillati</taxon>
        <taxon>Bacillota</taxon>
        <taxon>Bacilli</taxon>
        <taxon>Bacillales</taxon>
        <taxon>Staphylococcaceae</taxon>
        <taxon>Staphylococcus</taxon>
    </lineage>
</organism>
<sequence>MQKIIAWLMTLAISIILVTVLALHGIYFTTLLTLVTFANAVTYYATLYVLETLKKTDSNGNC</sequence>
<feature type="transmembrane region" description="Helical" evidence="1">
    <location>
        <begin position="7"/>
        <end position="26"/>
    </location>
</feature>
<keyword evidence="1" id="KW-0812">Transmembrane</keyword>
<reference evidence="2 3" key="1">
    <citation type="submission" date="2020-12" db="EMBL/GenBank/DDBJ databases">
        <title>Genomic analysis of Staphylococcus felis from a cat with skin infection.</title>
        <authorList>
            <person name="Aslantas O."/>
            <person name="Keskin O."/>
            <person name="Buyukaltay K."/>
            <person name="Gullu Yucetepe A."/>
        </authorList>
    </citation>
    <scope>NUCLEOTIDE SEQUENCE [LARGE SCALE GENOMIC DNA]</scope>
    <source>
        <strain evidence="2 3">HARRANVET</strain>
    </source>
</reference>
<comment type="caution">
    <text evidence="2">The sequence shown here is derived from an EMBL/GenBank/DDBJ whole genome shotgun (WGS) entry which is preliminary data.</text>
</comment>
<evidence type="ECO:0000313" key="3">
    <source>
        <dbReference type="Proteomes" id="UP000597038"/>
    </source>
</evidence>
<evidence type="ECO:0000256" key="1">
    <source>
        <dbReference type="SAM" id="Phobius"/>
    </source>
</evidence>
<keyword evidence="1" id="KW-1133">Transmembrane helix</keyword>
<keyword evidence="3" id="KW-1185">Reference proteome</keyword>
<keyword evidence="1" id="KW-0472">Membrane</keyword>
<accession>A0ABS0QR63</accession>
<dbReference type="EMBL" id="JAEDAQ010000018">
    <property type="protein sequence ID" value="MBH9581761.1"/>
    <property type="molecule type" value="Genomic_DNA"/>
</dbReference>